<accession>A0ABY3SFY3</accession>
<gene>
    <name evidence="3" type="ORF">L0M14_22085</name>
</gene>
<dbReference type="RefSeq" id="WP_235118712.1">
    <property type="nucleotide sequence ID" value="NZ_CP090978.1"/>
</dbReference>
<reference evidence="3 4" key="1">
    <citation type="journal article" date="2024" name="Int. J. Syst. Evol. Microbiol.">
        <title>Paenibacillus hexagrammi sp. nov., a novel bacterium isolated from the gut content of Hexagrammos agrammus.</title>
        <authorList>
            <person name="Jung H.K."/>
            <person name="Kim D.G."/>
            <person name="Zin H."/>
            <person name="Park J."/>
            <person name="Jung H."/>
            <person name="Kim Y.O."/>
            <person name="Kong H.J."/>
            <person name="Kim J.W."/>
            <person name="Kim Y.S."/>
        </authorList>
    </citation>
    <scope>NUCLEOTIDE SEQUENCE [LARGE SCALE GENOMIC DNA]</scope>
    <source>
        <strain evidence="3 4">YPD9-1</strain>
    </source>
</reference>
<feature type="domain" description="Prolow-density lipoprotein receptor-related protein 1-like beta-propeller" evidence="2">
    <location>
        <begin position="363"/>
        <end position="519"/>
    </location>
</feature>
<dbReference type="EMBL" id="CP090978">
    <property type="protein sequence ID" value="UJF32368.1"/>
    <property type="molecule type" value="Genomic_DNA"/>
</dbReference>
<feature type="signal peptide" evidence="1">
    <location>
        <begin position="1"/>
        <end position="28"/>
    </location>
</feature>
<dbReference type="Pfam" id="PF16472">
    <property type="entry name" value="DUF5050"/>
    <property type="match status" value="1"/>
</dbReference>
<dbReference type="Proteomes" id="UP001649230">
    <property type="component" value="Chromosome"/>
</dbReference>
<organism evidence="3 4">
    <name type="scientific">Paenibacillus hexagrammi</name>
    <dbReference type="NCBI Taxonomy" id="2908839"/>
    <lineage>
        <taxon>Bacteria</taxon>
        <taxon>Bacillati</taxon>
        <taxon>Bacillota</taxon>
        <taxon>Bacilli</taxon>
        <taxon>Bacillales</taxon>
        <taxon>Paenibacillaceae</taxon>
        <taxon>Paenibacillus</taxon>
    </lineage>
</organism>
<evidence type="ECO:0000259" key="2">
    <source>
        <dbReference type="Pfam" id="PF16472"/>
    </source>
</evidence>
<dbReference type="SUPFAM" id="SSF69304">
    <property type="entry name" value="Tricorn protease N-terminal domain"/>
    <property type="match status" value="1"/>
</dbReference>
<feature type="chain" id="PRO_5046446481" evidence="1">
    <location>
        <begin position="29"/>
        <end position="527"/>
    </location>
</feature>
<protein>
    <submittedName>
        <fullName evidence="3">DUF5050 domain-containing protein</fullName>
    </submittedName>
</protein>
<sequence>MSKKWFTAFMVVSVCIGGCLTTAAPSYAAESEVSVTLPDFSVKLNGNEVENQNREYPLLVYKDITYVPMTWYDCRLLGLETKWDSTSGLSIAKGNVASSYVSYQSDKKNKNRFKAQIHSSQITINGKSVDNAKEEYPLLSYNNVAYFPLTWRFAHDEFGWEYQWSESEGLSIQSDNPQITSVPLPASVGDMGVARYKDYYYFAETEDGMNNIYRSPASDPTKKELVYSYAYSDSYSSNKRVSFLIKDNELWFSYHEGGAIMGHDVYGKISDDGKGTVEHQGYLDFASAPKGTLVVNQSVPPSGDNLRLAAAGQDRWNGTSMGDPKLIYGWHIGDGYTPDRSTTVIGTDAYVMGSADPNDPSSLNHIYRINLQTNKTTELTSFGVKTFTIIKDQLMYVKDSDHLLYTANLDGTGEQQLSDHPVSDWYDVIDGHIYYMSGYVFEPRQLYQADLSQEDAPVLLDQVIRTAEVNGKLVCQIAEGGQYGMKVLDAAGDLRLSITDGVAQFFTDGDSIVYESSSDHSVKWLKP</sequence>
<keyword evidence="4" id="KW-1185">Reference proteome</keyword>
<evidence type="ECO:0000313" key="4">
    <source>
        <dbReference type="Proteomes" id="UP001649230"/>
    </source>
</evidence>
<proteinExistence type="predicted"/>
<evidence type="ECO:0000313" key="3">
    <source>
        <dbReference type="EMBL" id="UJF32368.1"/>
    </source>
</evidence>
<dbReference type="InterPro" id="IPR032485">
    <property type="entry name" value="LRP1-like_beta_prop"/>
</dbReference>
<evidence type="ECO:0000256" key="1">
    <source>
        <dbReference type="SAM" id="SignalP"/>
    </source>
</evidence>
<keyword evidence="1" id="KW-0732">Signal</keyword>
<name>A0ABY3SFY3_9BACL</name>